<dbReference type="InterPro" id="IPR037522">
    <property type="entry name" value="HD_GYP_dom"/>
</dbReference>
<dbReference type="SMART" id="SM00471">
    <property type="entry name" value="HDc"/>
    <property type="match status" value="1"/>
</dbReference>
<proteinExistence type="predicted"/>
<dbReference type="Pfam" id="PF13487">
    <property type="entry name" value="HD_5"/>
    <property type="match status" value="1"/>
</dbReference>
<feature type="region of interest" description="Disordered" evidence="1">
    <location>
        <begin position="60"/>
        <end position="85"/>
    </location>
</feature>
<dbReference type="Gene3D" id="1.10.3210.10">
    <property type="entry name" value="Hypothetical protein af1432"/>
    <property type="match status" value="1"/>
</dbReference>
<dbReference type="CDD" id="cd00077">
    <property type="entry name" value="HDc"/>
    <property type="match status" value="1"/>
</dbReference>
<evidence type="ECO:0000313" key="3">
    <source>
        <dbReference type="EMBL" id="OZU89478.1"/>
    </source>
</evidence>
<accession>A0A265NBS8</accession>
<dbReference type="PANTHER" id="PTHR43155">
    <property type="entry name" value="CYCLIC DI-GMP PHOSPHODIESTERASE PA4108-RELATED"/>
    <property type="match status" value="1"/>
</dbReference>
<dbReference type="EMBL" id="NPMS01000002">
    <property type="protein sequence ID" value="OZU89478.1"/>
    <property type="molecule type" value="Genomic_DNA"/>
</dbReference>
<dbReference type="PROSITE" id="PS51832">
    <property type="entry name" value="HD_GYP"/>
    <property type="match status" value="1"/>
</dbReference>
<dbReference type="InterPro" id="IPR003607">
    <property type="entry name" value="HD/PDEase_dom"/>
</dbReference>
<sequence>MRVSPSQLVPGCVLLKDVIGKSNHPLVTKNTVLTDEHILILQKFLIQSVEVSSRLEEGEVFKPKPEEKKDNNQERKQLGKGEEKVMPFPDHYQNAVISYEKIYKQLQSGMAIDMPEVRKLLIPLLERIDEIGAAVFTLHNYATKEKYFYHHSIAVAILSAFIGKQMGYGKGEWLQIGLAGFLSDSGMAKVDPKIATKNNTLTFMEKEEMKKHPTYSYRLVEDIATVTHGVKLAVLQHHERIDGSGYPLGLFREKIHMYARIVAVCDIYHAMTSERLYKEKQSPFKVIEELEKEQFSKLDPRVVYNFISSLTNFSIGTKIKLSNGQIGEIVFIDSQKPARPMVRLDETKEIVSLQKSSDLHIEEVLGN</sequence>
<dbReference type="OrthoDB" id="9759601at2"/>
<name>A0A265NBS8_9BACI</name>
<dbReference type="AlphaFoldDB" id="A0A265NBS8"/>
<evidence type="ECO:0000256" key="1">
    <source>
        <dbReference type="SAM" id="MobiDB-lite"/>
    </source>
</evidence>
<reference evidence="3 4" key="1">
    <citation type="submission" date="2017-08" db="EMBL/GenBank/DDBJ databases">
        <title>Virgibacillus indicus sp. nov. and Virgibacillus profoundi sp. nov, two moderately halophilic bacteria isolated from marine sediment by using the Microfluidic Streak Plate.</title>
        <authorList>
            <person name="Xu B."/>
            <person name="Hu B."/>
            <person name="Wang J."/>
            <person name="Zhu Y."/>
            <person name="Huang L."/>
            <person name="Du W."/>
            <person name="Huang Y."/>
        </authorList>
    </citation>
    <scope>NUCLEOTIDE SEQUENCE [LARGE SCALE GENOMIC DNA]</scope>
    <source>
        <strain evidence="3 4">IO3-P2-C2</strain>
    </source>
</reference>
<evidence type="ECO:0000259" key="2">
    <source>
        <dbReference type="PROSITE" id="PS51832"/>
    </source>
</evidence>
<comment type="caution">
    <text evidence="3">The sequence shown here is derived from an EMBL/GenBank/DDBJ whole genome shotgun (WGS) entry which is preliminary data.</text>
</comment>
<keyword evidence="4" id="KW-1185">Reference proteome</keyword>
<organism evidence="3 4">
    <name type="scientific">Virgibacillus indicus</name>
    <dbReference type="NCBI Taxonomy" id="2024554"/>
    <lineage>
        <taxon>Bacteria</taxon>
        <taxon>Bacillati</taxon>
        <taxon>Bacillota</taxon>
        <taxon>Bacilli</taxon>
        <taxon>Bacillales</taxon>
        <taxon>Bacillaceae</taxon>
        <taxon>Virgibacillus</taxon>
    </lineage>
</organism>
<gene>
    <name evidence="3" type="ORF">CIL03_07140</name>
</gene>
<dbReference type="RefSeq" id="WP_094885084.1">
    <property type="nucleotide sequence ID" value="NZ_NPMS01000002.1"/>
</dbReference>
<protein>
    <submittedName>
        <fullName evidence="3">Phosphohydrolase</fullName>
    </submittedName>
</protein>
<feature type="domain" description="HD-GYP" evidence="2">
    <location>
        <begin position="126"/>
        <end position="322"/>
    </location>
</feature>
<dbReference type="GO" id="GO:0016787">
    <property type="term" value="F:hydrolase activity"/>
    <property type="evidence" value="ECO:0007669"/>
    <property type="project" value="UniProtKB-KW"/>
</dbReference>
<dbReference type="PANTHER" id="PTHR43155:SF2">
    <property type="entry name" value="CYCLIC DI-GMP PHOSPHODIESTERASE PA4108"/>
    <property type="match status" value="1"/>
</dbReference>
<keyword evidence="3" id="KW-0378">Hydrolase</keyword>
<dbReference type="SUPFAM" id="SSF109604">
    <property type="entry name" value="HD-domain/PDEase-like"/>
    <property type="match status" value="1"/>
</dbReference>
<evidence type="ECO:0000313" key="4">
    <source>
        <dbReference type="Proteomes" id="UP000216498"/>
    </source>
</evidence>
<dbReference type="Proteomes" id="UP000216498">
    <property type="component" value="Unassembled WGS sequence"/>
</dbReference>